<evidence type="ECO:0000313" key="1">
    <source>
        <dbReference type="EMBL" id="VDN54946.1"/>
    </source>
</evidence>
<reference evidence="1 3" key="2">
    <citation type="submission" date="2018-11" db="EMBL/GenBank/DDBJ databases">
        <authorList>
            <consortium name="Pathogen Informatics"/>
        </authorList>
    </citation>
    <scope>NUCLEOTIDE SEQUENCE [LARGE SCALE GENOMIC DNA]</scope>
</reference>
<evidence type="ECO:0000313" key="2">
    <source>
        <dbReference type="Proteomes" id="UP000038040"/>
    </source>
</evidence>
<proteinExistence type="predicted"/>
<evidence type="ECO:0000313" key="4">
    <source>
        <dbReference type="WBParaSite" id="DME_0000055901-mRNA-1"/>
    </source>
</evidence>
<sequence>MFRFASLFGMAKSSQRIFYVSSKNKCCFEQAKRIINVFPNFQPHIYFVDNSPSNAKFIRLASSVTKYPGIKRVASEKAQNVVLSGLTCFQSYKYFHKHHSIIIKILQFNENIRQQGSQIARIIFGSDASHKLCVHIRRTDFFDTHSLLPSDEYFTKMAIAYVTAKIARTIYKLPADVEPEVEMSFAIDHCDSFIMTASSSTYAFWIAYLMGEKPIYYRRLTSNSGTNEKDFFRFDAFLPQWKAIREFARFAV</sequence>
<dbReference type="WBParaSite" id="DME_0000055901-mRNA-1">
    <property type="protein sequence ID" value="DME_0000055901-mRNA-1"/>
    <property type="gene ID" value="DME_0000055901"/>
</dbReference>
<organism evidence="2 4">
    <name type="scientific">Dracunculus medinensis</name>
    <name type="common">Guinea worm</name>
    <dbReference type="NCBI Taxonomy" id="318479"/>
    <lineage>
        <taxon>Eukaryota</taxon>
        <taxon>Metazoa</taxon>
        <taxon>Ecdysozoa</taxon>
        <taxon>Nematoda</taxon>
        <taxon>Chromadorea</taxon>
        <taxon>Rhabditida</taxon>
        <taxon>Spirurina</taxon>
        <taxon>Dracunculoidea</taxon>
        <taxon>Dracunculidae</taxon>
        <taxon>Dracunculus</taxon>
    </lineage>
</organism>
<evidence type="ECO:0000313" key="3">
    <source>
        <dbReference type="Proteomes" id="UP000274756"/>
    </source>
</evidence>
<dbReference type="EMBL" id="UYYG01001151">
    <property type="protein sequence ID" value="VDN54946.1"/>
    <property type="molecule type" value="Genomic_DNA"/>
</dbReference>
<dbReference type="Proteomes" id="UP000274756">
    <property type="component" value="Unassembled WGS sequence"/>
</dbReference>
<accession>A0A0N4U1R1</accession>
<dbReference type="STRING" id="318479.A0A0N4U1R1"/>
<protein>
    <submittedName>
        <fullName evidence="4">L-Fucosyltransferase</fullName>
    </submittedName>
</protein>
<dbReference type="OrthoDB" id="5876290at2759"/>
<dbReference type="PANTHER" id="PTHR22898:SF3">
    <property type="entry name" value="ALPHA-1,2-FUCOSYLTRANSFERASE-RELATED"/>
    <property type="match status" value="1"/>
</dbReference>
<dbReference type="InterPro" id="IPR052501">
    <property type="entry name" value="Alpha-1-2_FucT"/>
</dbReference>
<gene>
    <name evidence="1" type="ORF">DME_LOCUS4919</name>
</gene>
<keyword evidence="3" id="KW-1185">Reference proteome</keyword>
<dbReference type="Proteomes" id="UP000038040">
    <property type="component" value="Unplaced"/>
</dbReference>
<dbReference type="AlphaFoldDB" id="A0A0N4U1R1"/>
<reference evidence="4" key="1">
    <citation type="submission" date="2017-02" db="UniProtKB">
        <authorList>
            <consortium name="WormBaseParasite"/>
        </authorList>
    </citation>
    <scope>IDENTIFICATION</scope>
</reference>
<dbReference type="PANTHER" id="PTHR22898">
    <property type="entry name" value="UNCHARACTERIZED GLYCOSOL TRANSFERASE-RELATED"/>
    <property type="match status" value="1"/>
</dbReference>
<name>A0A0N4U1R1_DRAME</name>